<dbReference type="GO" id="GO:0042575">
    <property type="term" value="C:DNA polymerase complex"/>
    <property type="evidence" value="ECO:0007669"/>
    <property type="project" value="UniProtKB-ARBA"/>
</dbReference>
<keyword evidence="5" id="KW-0255">Endonuclease</keyword>
<dbReference type="EMBL" id="GALX01004337">
    <property type="protein sequence ID" value="JAB64129.1"/>
    <property type="molecule type" value="Transcribed_RNA"/>
</dbReference>
<dbReference type="GO" id="GO:0016787">
    <property type="term" value="F:hydrolase activity"/>
    <property type="evidence" value="ECO:0007669"/>
    <property type="project" value="UniProtKB-KW"/>
</dbReference>
<dbReference type="Pfam" id="PF17917">
    <property type="entry name" value="RT_RNaseH"/>
    <property type="match status" value="1"/>
</dbReference>
<evidence type="ECO:0000313" key="9">
    <source>
        <dbReference type="EMBL" id="JAB64129.1"/>
    </source>
</evidence>
<dbReference type="FunFam" id="3.10.20.370:FF:000001">
    <property type="entry name" value="Retrovirus-related Pol polyprotein from transposon 17.6-like protein"/>
    <property type="match status" value="1"/>
</dbReference>
<dbReference type="GO" id="GO:0004519">
    <property type="term" value="F:endonuclease activity"/>
    <property type="evidence" value="ECO:0007669"/>
    <property type="project" value="UniProtKB-KW"/>
</dbReference>
<dbReference type="Gene3D" id="3.30.70.270">
    <property type="match status" value="1"/>
</dbReference>
<evidence type="ECO:0000256" key="1">
    <source>
        <dbReference type="ARBA" id="ARBA00012493"/>
    </source>
</evidence>
<dbReference type="Pfam" id="PF17921">
    <property type="entry name" value="Integrase_H2C2"/>
    <property type="match status" value="1"/>
</dbReference>
<dbReference type="InterPro" id="IPR001584">
    <property type="entry name" value="Integrase_cat-core"/>
</dbReference>
<evidence type="ECO:0000256" key="2">
    <source>
        <dbReference type="ARBA" id="ARBA00022679"/>
    </source>
</evidence>
<sequence>MLEYPVPTTATEVKRFIGMCSWYRRFVKDHSTITAPINALLKGRKKGQKINWNEEAQSAFNKIKQSLISAPILATPDFSKPFVIQCDASNVGLGAVLTQKANEKEVVIAFASRTLTDAEKKYSVTEKEALACLFGIDKFRPYVDGVHFTVITDHHSLLWLNNLKNPTGRLARWAMKLSQYDMEIVHRKGSLNLLPVALSRAPIEACVIEINPNCINIQNATEHYSDWKVENGLLYKHTPFNFGFNTNMYQWKLVIPKSQRQNVFKECHDDPKAAHLGIYKTVNRIRELYYWPKLLHDVQKYVRRCKTCAAQKMSSSARPGLMGRPKRVNYPWQYISVDILGPLPRSKNGFCYILVISDYFTKFCLLHPLREAKSASIVTFLEDQVFLVYGAPQVIACDNGVQFISNVFKKLAQDYGVMIHYNANFHPQVNAVERVNRVLETAIRSYLKDIDHRNWDKEIHKIGFALRTAVHESSGFTPTFLNFGRYVPSNGNYYGKLESASELDLTECNRKEYGQEINKLPQLYQEVCDHLAEAYRRNEKSYNLRKRPSDVYHVGDKVWKKNFVLSNKAECFAAKLAPKYILCKVRKVISKLVYELDGPDGRNIGRFHVKDLKPYQ</sequence>
<organism evidence="9">
    <name type="scientific">Anoplophora glabripennis</name>
    <name type="common">Asian longhorn beetle</name>
    <name type="synonym">Anoplophora nobilis</name>
    <dbReference type="NCBI Taxonomy" id="217634"/>
    <lineage>
        <taxon>Eukaryota</taxon>
        <taxon>Metazoa</taxon>
        <taxon>Ecdysozoa</taxon>
        <taxon>Arthropoda</taxon>
        <taxon>Hexapoda</taxon>
        <taxon>Insecta</taxon>
        <taxon>Pterygota</taxon>
        <taxon>Neoptera</taxon>
        <taxon>Endopterygota</taxon>
        <taxon>Coleoptera</taxon>
        <taxon>Polyphaga</taxon>
        <taxon>Cucujiformia</taxon>
        <taxon>Chrysomeloidea</taxon>
        <taxon>Cerambycidae</taxon>
        <taxon>Lamiinae</taxon>
        <taxon>Lamiini</taxon>
        <taxon>Anoplophora</taxon>
    </lineage>
</organism>
<dbReference type="SUPFAM" id="SSF56672">
    <property type="entry name" value="DNA/RNA polymerases"/>
    <property type="match status" value="1"/>
</dbReference>
<dbReference type="SUPFAM" id="SSF53098">
    <property type="entry name" value="Ribonuclease H-like"/>
    <property type="match status" value="1"/>
</dbReference>
<dbReference type="CDD" id="cd09274">
    <property type="entry name" value="RNase_HI_RT_Ty3"/>
    <property type="match status" value="1"/>
</dbReference>
<keyword evidence="6" id="KW-0378">Hydrolase</keyword>
<evidence type="ECO:0000256" key="7">
    <source>
        <dbReference type="ARBA" id="ARBA00022918"/>
    </source>
</evidence>
<dbReference type="InterPro" id="IPR043502">
    <property type="entry name" value="DNA/RNA_pol_sf"/>
</dbReference>
<dbReference type="Gene3D" id="3.30.420.10">
    <property type="entry name" value="Ribonuclease H-like superfamily/Ribonuclease H"/>
    <property type="match status" value="1"/>
</dbReference>
<dbReference type="FunFam" id="3.30.70.270:FF:000020">
    <property type="entry name" value="Transposon Tf2-6 polyprotein-like Protein"/>
    <property type="match status" value="1"/>
</dbReference>
<reference evidence="9" key="1">
    <citation type="submission" date="2013-07" db="EMBL/GenBank/DDBJ databases">
        <title>Midgut Transcriptome Profiling of Anoplphora glabripennis, a Lignocellulose Degrading, Wood-Boring Cerambycid.</title>
        <authorList>
            <person name="Scully E.D."/>
            <person name="Hoover K."/>
            <person name="Carlson J.E."/>
            <person name="Tien M."/>
            <person name="Geib S.M."/>
        </authorList>
    </citation>
    <scope>NUCLEOTIDE SEQUENCE</scope>
</reference>
<dbReference type="InterPro" id="IPR036397">
    <property type="entry name" value="RNaseH_sf"/>
</dbReference>
<dbReference type="Pfam" id="PF00665">
    <property type="entry name" value="rve"/>
    <property type="match status" value="1"/>
</dbReference>
<evidence type="ECO:0000256" key="4">
    <source>
        <dbReference type="ARBA" id="ARBA00022722"/>
    </source>
</evidence>
<dbReference type="AlphaFoldDB" id="V5GJ76"/>
<dbReference type="InterPro" id="IPR041373">
    <property type="entry name" value="RT_RNaseH"/>
</dbReference>
<dbReference type="Gene3D" id="3.10.20.370">
    <property type="match status" value="1"/>
</dbReference>
<dbReference type="PROSITE" id="PS50994">
    <property type="entry name" value="INTEGRASE"/>
    <property type="match status" value="1"/>
</dbReference>
<feature type="non-terminal residue" evidence="9">
    <location>
        <position position="616"/>
    </location>
</feature>
<evidence type="ECO:0000259" key="8">
    <source>
        <dbReference type="PROSITE" id="PS50994"/>
    </source>
</evidence>
<evidence type="ECO:0000256" key="5">
    <source>
        <dbReference type="ARBA" id="ARBA00022759"/>
    </source>
</evidence>
<name>V5GJ76_ANOGL</name>
<evidence type="ECO:0000256" key="3">
    <source>
        <dbReference type="ARBA" id="ARBA00022695"/>
    </source>
</evidence>
<dbReference type="GO" id="GO:0003964">
    <property type="term" value="F:RNA-directed DNA polymerase activity"/>
    <property type="evidence" value="ECO:0007669"/>
    <property type="project" value="UniProtKB-KW"/>
</dbReference>
<keyword evidence="2" id="KW-0808">Transferase</keyword>
<proteinExistence type="predicted"/>
<dbReference type="InterPro" id="IPR012337">
    <property type="entry name" value="RNaseH-like_sf"/>
</dbReference>
<feature type="domain" description="Integrase catalytic" evidence="8">
    <location>
        <begin position="327"/>
        <end position="486"/>
    </location>
</feature>
<dbReference type="Gene3D" id="1.10.340.70">
    <property type="match status" value="1"/>
</dbReference>
<evidence type="ECO:0000256" key="6">
    <source>
        <dbReference type="ARBA" id="ARBA00022801"/>
    </source>
</evidence>
<keyword evidence="7" id="KW-0695">RNA-directed DNA polymerase</keyword>
<dbReference type="PANTHER" id="PTHR37984">
    <property type="entry name" value="PROTEIN CBG26694"/>
    <property type="match status" value="1"/>
</dbReference>
<dbReference type="GO" id="GO:0015074">
    <property type="term" value="P:DNA integration"/>
    <property type="evidence" value="ECO:0007669"/>
    <property type="project" value="InterPro"/>
</dbReference>
<protein>
    <recommendedName>
        <fullName evidence="1">RNA-directed DNA polymerase</fullName>
        <ecNumber evidence="1">2.7.7.49</ecNumber>
    </recommendedName>
</protein>
<dbReference type="InterPro" id="IPR043128">
    <property type="entry name" value="Rev_trsase/Diguanyl_cyclase"/>
</dbReference>
<dbReference type="EC" id="2.7.7.49" evidence="1"/>
<gene>
    <name evidence="9" type="primary">RTF21</name>
</gene>
<dbReference type="InterPro" id="IPR041588">
    <property type="entry name" value="Integrase_H2C2"/>
</dbReference>
<keyword evidence="4" id="KW-0540">Nuclease</keyword>
<accession>V5GJ76</accession>
<dbReference type="PANTHER" id="PTHR37984:SF5">
    <property type="entry name" value="PROTEIN NYNRIN-LIKE"/>
    <property type="match status" value="1"/>
</dbReference>
<dbReference type="InterPro" id="IPR050951">
    <property type="entry name" value="Retrovirus_Pol_polyprotein"/>
</dbReference>
<keyword evidence="3" id="KW-0548">Nucleotidyltransferase</keyword>
<dbReference type="GO" id="GO:0003676">
    <property type="term" value="F:nucleic acid binding"/>
    <property type="evidence" value="ECO:0007669"/>
    <property type="project" value="InterPro"/>
</dbReference>
<dbReference type="FunFam" id="1.10.340.70:FF:000001">
    <property type="entry name" value="Retrovirus-related Pol polyprotein from transposon gypsy-like Protein"/>
    <property type="match status" value="1"/>
</dbReference>